<organism evidence="2 3">
    <name type="scientific">Microbacterium wangchenii</name>
    <dbReference type="NCBI Taxonomy" id="2541726"/>
    <lineage>
        <taxon>Bacteria</taxon>
        <taxon>Bacillati</taxon>
        <taxon>Actinomycetota</taxon>
        <taxon>Actinomycetes</taxon>
        <taxon>Micrococcales</taxon>
        <taxon>Microbacteriaceae</taxon>
        <taxon>Microbacterium</taxon>
    </lineage>
</organism>
<feature type="transmembrane region" description="Helical" evidence="1">
    <location>
        <begin position="272"/>
        <end position="299"/>
    </location>
</feature>
<evidence type="ECO:0000256" key="1">
    <source>
        <dbReference type="SAM" id="Phobius"/>
    </source>
</evidence>
<protein>
    <recommendedName>
        <fullName evidence="4">DMT family transporter</fullName>
    </recommendedName>
</protein>
<sequence length="314" mass="32139">MTETGVDTASARHAPSRGVRDEVAVLLAVAAVVVGLLPWLATGLRLPLQNLWLLPTAAEDMPLVLLPFSQYSLMLIFAVLVVGAAAAGVVARALRDRLSRRGRILLLGVVPALQLIAVVQTAVAVRSGLADTGQAALYLTALVGVSVLSVLVGMLSQTLIAVAPRAGALLGLTIAAVAASSWIGGFLQPFTLFGPDWLLPVVGLIAWVTPVLTGAAVAWTGVSSPGRVVAALTSLIVVWVAPAAITGISSAAGSRVLASNPAAMIEYALQVFASALLIPELALRPIVATILIAAIGLAARWAIRRRHAGPTGAL</sequence>
<evidence type="ECO:0000313" key="3">
    <source>
        <dbReference type="Proteomes" id="UP000295748"/>
    </source>
</evidence>
<accession>A0ABX5SNZ2</accession>
<gene>
    <name evidence="2" type="ORF">E4K62_01745</name>
</gene>
<keyword evidence="1" id="KW-1133">Transmembrane helix</keyword>
<keyword evidence="1" id="KW-0812">Transmembrane</keyword>
<evidence type="ECO:0008006" key="4">
    <source>
        <dbReference type="Google" id="ProtNLM"/>
    </source>
</evidence>
<dbReference type="RefSeq" id="WP_135062976.1">
    <property type="nucleotide sequence ID" value="NZ_CP038266.1"/>
</dbReference>
<proteinExistence type="predicted"/>
<dbReference type="EMBL" id="CP038266">
    <property type="protein sequence ID" value="QBR87527.1"/>
    <property type="molecule type" value="Genomic_DNA"/>
</dbReference>
<feature type="transmembrane region" description="Helical" evidence="1">
    <location>
        <begin position="71"/>
        <end position="92"/>
    </location>
</feature>
<feature type="transmembrane region" description="Helical" evidence="1">
    <location>
        <begin position="229"/>
        <end position="252"/>
    </location>
</feature>
<feature type="transmembrane region" description="Helical" evidence="1">
    <location>
        <begin position="23"/>
        <end position="41"/>
    </location>
</feature>
<name>A0ABX5SNZ2_9MICO</name>
<feature type="transmembrane region" description="Helical" evidence="1">
    <location>
        <begin position="135"/>
        <end position="155"/>
    </location>
</feature>
<reference evidence="2 3" key="1">
    <citation type="submission" date="2019-03" db="EMBL/GenBank/DDBJ databases">
        <authorList>
            <person name="Dong K."/>
        </authorList>
    </citation>
    <scope>NUCLEOTIDE SEQUENCE [LARGE SCALE GENOMIC DNA]</scope>
    <source>
        <strain evidence="3">dk512</strain>
    </source>
</reference>
<evidence type="ECO:0000313" key="2">
    <source>
        <dbReference type="EMBL" id="QBR87527.1"/>
    </source>
</evidence>
<keyword evidence="1" id="KW-0472">Membrane</keyword>
<feature type="transmembrane region" description="Helical" evidence="1">
    <location>
        <begin position="197"/>
        <end position="222"/>
    </location>
</feature>
<feature type="transmembrane region" description="Helical" evidence="1">
    <location>
        <begin position="167"/>
        <end position="185"/>
    </location>
</feature>
<keyword evidence="3" id="KW-1185">Reference proteome</keyword>
<dbReference type="Proteomes" id="UP000295748">
    <property type="component" value="Chromosome"/>
</dbReference>
<feature type="transmembrane region" description="Helical" evidence="1">
    <location>
        <begin position="104"/>
        <end position="123"/>
    </location>
</feature>